<dbReference type="Proteomes" id="UP000185568">
    <property type="component" value="Unassembled WGS sequence"/>
</dbReference>
<protein>
    <submittedName>
        <fullName evidence="2">UDP-4-amino-4, 6-dideoxy-N-acetyl-beta-L-altrosamine N-acetyltransferase</fullName>
    </submittedName>
</protein>
<keyword evidence="3" id="KW-1185">Reference proteome</keyword>
<dbReference type="Pfam" id="PF13420">
    <property type="entry name" value="Acetyltransf_4"/>
    <property type="match status" value="1"/>
</dbReference>
<comment type="caution">
    <text evidence="2">The sequence shown here is derived from an EMBL/GenBank/DDBJ whole genome shotgun (WGS) entry which is preliminary data.</text>
</comment>
<dbReference type="EMBL" id="MSDU01000003">
    <property type="protein sequence ID" value="OLN24028.1"/>
    <property type="molecule type" value="Genomic_DNA"/>
</dbReference>
<sequence length="185" mass="22079">MSFISKAVLKDIEEKDLKRILEWRNQEWIRRVMYHSEEISMEQHLSWFKNLQSSETAVTKLFYYDGIPYGVLNVNNIHSQHSRCEWGFYIGEQNTPKGMGTILGFTALHYIFNELNIRKLCAEVIGSNQKSRAFHEKMGFSGEGILRKHIIKDEKEEDVFLYGMFQYEWNEWSLRILRLIEGRYI</sequence>
<dbReference type="InterPro" id="IPR016181">
    <property type="entry name" value="Acyl_CoA_acyltransferase"/>
</dbReference>
<dbReference type="SUPFAM" id="SSF55729">
    <property type="entry name" value="Acyl-CoA N-acyltransferases (Nat)"/>
    <property type="match status" value="1"/>
</dbReference>
<name>A0A1Q8Q9L0_9BACI</name>
<reference evidence="2 3" key="1">
    <citation type="submission" date="2016-12" db="EMBL/GenBank/DDBJ databases">
        <title>Domibacillus antri genome sequencing.</title>
        <authorList>
            <person name="Verma A."/>
            <person name="Krishnamurthi S."/>
        </authorList>
    </citation>
    <scope>NUCLEOTIDE SEQUENCE [LARGE SCALE GENOMIC DNA]</scope>
    <source>
        <strain evidence="2 3">XD80</strain>
    </source>
</reference>
<evidence type="ECO:0000259" key="1">
    <source>
        <dbReference type="PROSITE" id="PS51186"/>
    </source>
</evidence>
<dbReference type="PANTHER" id="PTHR43415">
    <property type="entry name" value="SPERMIDINE N(1)-ACETYLTRANSFERASE"/>
    <property type="match status" value="1"/>
</dbReference>
<accession>A0A1Q8Q9L0</accession>
<dbReference type="GO" id="GO:0016747">
    <property type="term" value="F:acyltransferase activity, transferring groups other than amino-acyl groups"/>
    <property type="evidence" value="ECO:0007669"/>
    <property type="project" value="InterPro"/>
</dbReference>
<dbReference type="Gene3D" id="3.40.630.30">
    <property type="match status" value="1"/>
</dbReference>
<dbReference type="PROSITE" id="PS51186">
    <property type="entry name" value="GNAT"/>
    <property type="match status" value="1"/>
</dbReference>
<proteinExistence type="predicted"/>
<evidence type="ECO:0000313" key="3">
    <source>
        <dbReference type="Proteomes" id="UP000185568"/>
    </source>
</evidence>
<dbReference type="InterPro" id="IPR020036">
    <property type="entry name" value="PseH"/>
</dbReference>
<dbReference type="PANTHER" id="PTHR43415:SF3">
    <property type="entry name" value="GNAT-FAMILY ACETYLTRANSFERASE"/>
    <property type="match status" value="1"/>
</dbReference>
<dbReference type="OrthoDB" id="9795206at2"/>
<dbReference type="STRING" id="1714264.BTO30_01010"/>
<evidence type="ECO:0000313" key="2">
    <source>
        <dbReference type="EMBL" id="OLN24028.1"/>
    </source>
</evidence>
<dbReference type="InterPro" id="IPR000182">
    <property type="entry name" value="GNAT_dom"/>
</dbReference>
<dbReference type="NCBIfam" id="TIGR03585">
    <property type="entry name" value="PseH"/>
    <property type="match status" value="1"/>
</dbReference>
<organism evidence="2 3">
    <name type="scientific">Domibacillus antri</name>
    <dbReference type="NCBI Taxonomy" id="1714264"/>
    <lineage>
        <taxon>Bacteria</taxon>
        <taxon>Bacillati</taxon>
        <taxon>Bacillota</taxon>
        <taxon>Bacilli</taxon>
        <taxon>Bacillales</taxon>
        <taxon>Bacillaceae</taxon>
        <taxon>Domibacillus</taxon>
    </lineage>
</organism>
<keyword evidence="2" id="KW-0808">Transferase</keyword>
<dbReference type="AlphaFoldDB" id="A0A1Q8Q9L0"/>
<dbReference type="RefSeq" id="WP_075396846.1">
    <property type="nucleotide sequence ID" value="NZ_MSDU01000003.1"/>
</dbReference>
<gene>
    <name evidence="2" type="ORF">BTO30_01010</name>
</gene>
<feature type="domain" description="N-acetyltransferase" evidence="1">
    <location>
        <begin position="7"/>
        <end position="162"/>
    </location>
</feature>